<evidence type="ECO:0000256" key="5">
    <source>
        <dbReference type="ARBA" id="ARBA00023306"/>
    </source>
</evidence>
<dbReference type="SMART" id="SM00385">
    <property type="entry name" value="CYCLIN"/>
    <property type="match status" value="2"/>
</dbReference>
<feature type="compositionally biased region" description="Polar residues" evidence="9">
    <location>
        <begin position="19"/>
        <end position="39"/>
    </location>
</feature>
<dbReference type="InterPro" id="IPR006671">
    <property type="entry name" value="Cyclin_N"/>
</dbReference>
<dbReference type="Pfam" id="PF00134">
    <property type="entry name" value="Cyclin_N"/>
    <property type="match status" value="1"/>
</dbReference>
<keyword evidence="3" id="KW-0132">Cell division</keyword>
<dbReference type="Gene3D" id="1.10.472.10">
    <property type="entry name" value="Cyclin-like"/>
    <property type="match status" value="2"/>
</dbReference>
<dbReference type="GO" id="GO:0016538">
    <property type="term" value="F:cyclin-dependent protein serine/threonine kinase regulator activity"/>
    <property type="evidence" value="ECO:0007669"/>
    <property type="project" value="InterPro"/>
</dbReference>
<evidence type="ECO:0000259" key="11">
    <source>
        <dbReference type="SMART" id="SM01332"/>
    </source>
</evidence>
<evidence type="ECO:0000256" key="4">
    <source>
        <dbReference type="ARBA" id="ARBA00023127"/>
    </source>
</evidence>
<feature type="domain" description="Cyclin-like" evidence="10">
    <location>
        <begin position="243"/>
        <end position="324"/>
    </location>
</feature>
<dbReference type="SUPFAM" id="SSF47954">
    <property type="entry name" value="Cyclin-like"/>
    <property type="match status" value="2"/>
</dbReference>
<evidence type="ECO:0000313" key="13">
    <source>
        <dbReference type="Proteomes" id="UP000261620"/>
    </source>
</evidence>
<dbReference type="InterPro" id="IPR013763">
    <property type="entry name" value="Cyclin-like_dom"/>
</dbReference>
<evidence type="ECO:0000256" key="3">
    <source>
        <dbReference type="ARBA" id="ARBA00022618"/>
    </source>
</evidence>
<proteinExistence type="inferred from homology"/>
<dbReference type="Pfam" id="PF02984">
    <property type="entry name" value="Cyclin_C"/>
    <property type="match status" value="1"/>
</dbReference>
<sequence>MPVSRGKKAVTAGNKIPKLSTTATENQEGSQVKRSSSPSHGAPKKRTAFIDITNAHKVQISIPGRKKKQTKKASSNLSSLFKPSPFLQIPEEFNIDSVNSEDCYMCPEYAKEIFDYLKQREENFVLSNYMHMQPSLNPEMRAILIDWLVEVQENFELYHETLYLAVKMTDHYLSKTPVHREMLQLVGSTAMLIASKFEERSPPCVDDFLYICDDAYKKEELISTEASILQTLSFDINIPIPYRFLRRYAKCVNAAMDTLTLARYYCEMSLMDMELVPERGSLLASACLLMALVTKDLGRWSPILQFHSGYQTSDLAPTVRNLHAMLSAPADDKLRAIRNKYSHKVFFEVASLPLVSLDILENALSQ</sequence>
<comment type="subunit">
    <text evidence="6">Interacts with the CDK1 protein kinase to form a serine/threonine kinase holoenzyme complex also known as maturation promoting factor (MPF). The cyclin subunit imparts substrate specificity to the complex.</text>
</comment>
<dbReference type="FunFam" id="1.10.472.10:FF:000001">
    <property type="entry name" value="G2/mitotic-specific cyclin"/>
    <property type="match status" value="1"/>
</dbReference>
<comment type="function">
    <text evidence="1">Essential for the control of the cell cycle at the G2/M (mitosis) transition.</text>
</comment>
<feature type="domain" description="Cyclin C-terminal" evidence="11">
    <location>
        <begin position="239"/>
        <end position="355"/>
    </location>
</feature>
<reference evidence="12" key="2">
    <citation type="submission" date="2025-09" db="UniProtKB">
        <authorList>
            <consortium name="Ensembl"/>
        </authorList>
    </citation>
    <scope>IDENTIFICATION</scope>
</reference>
<dbReference type="GO" id="GO:0044772">
    <property type="term" value="P:mitotic cell cycle phase transition"/>
    <property type="evidence" value="ECO:0007669"/>
    <property type="project" value="InterPro"/>
</dbReference>
<dbReference type="PANTHER" id="PTHR10177">
    <property type="entry name" value="CYCLINS"/>
    <property type="match status" value="1"/>
</dbReference>
<dbReference type="CDD" id="cd20510">
    <property type="entry name" value="CYCLIN_CCNB3_rpt2"/>
    <property type="match status" value="1"/>
</dbReference>
<evidence type="ECO:0000256" key="6">
    <source>
        <dbReference type="ARBA" id="ARBA00025821"/>
    </source>
</evidence>
<comment type="similarity">
    <text evidence="2">Belongs to the cyclin family. Cyclin AB subfamily.</text>
</comment>
<evidence type="ECO:0000256" key="8">
    <source>
        <dbReference type="RuleBase" id="RU000383"/>
    </source>
</evidence>
<accession>A0A3Q3WUW4</accession>
<keyword evidence="13" id="KW-1185">Reference proteome</keyword>
<dbReference type="GO" id="GO:0051301">
    <property type="term" value="P:cell division"/>
    <property type="evidence" value="ECO:0007669"/>
    <property type="project" value="UniProtKB-KW"/>
</dbReference>
<dbReference type="InterPro" id="IPR036915">
    <property type="entry name" value="Cyclin-like_sf"/>
</dbReference>
<keyword evidence="4 8" id="KW-0195">Cyclin</keyword>
<dbReference type="AlphaFoldDB" id="A0A3Q3WUW4"/>
<evidence type="ECO:0000256" key="9">
    <source>
        <dbReference type="SAM" id="MobiDB-lite"/>
    </source>
</evidence>
<dbReference type="STRING" id="94237.ENSMMOP00000019188"/>
<reference evidence="12" key="1">
    <citation type="submission" date="2025-08" db="UniProtKB">
        <authorList>
            <consortium name="Ensembl"/>
        </authorList>
    </citation>
    <scope>IDENTIFICATION</scope>
</reference>
<organism evidence="12 13">
    <name type="scientific">Mola mola</name>
    <name type="common">Ocean sunfish</name>
    <name type="synonym">Tetraodon mola</name>
    <dbReference type="NCBI Taxonomy" id="94237"/>
    <lineage>
        <taxon>Eukaryota</taxon>
        <taxon>Metazoa</taxon>
        <taxon>Chordata</taxon>
        <taxon>Craniata</taxon>
        <taxon>Vertebrata</taxon>
        <taxon>Euteleostomi</taxon>
        <taxon>Actinopterygii</taxon>
        <taxon>Neopterygii</taxon>
        <taxon>Teleostei</taxon>
        <taxon>Neoteleostei</taxon>
        <taxon>Acanthomorphata</taxon>
        <taxon>Eupercaria</taxon>
        <taxon>Tetraodontiformes</taxon>
        <taxon>Molidae</taxon>
        <taxon>Mola</taxon>
    </lineage>
</organism>
<dbReference type="InterPro" id="IPR046965">
    <property type="entry name" value="Cyclin_A/B-like"/>
</dbReference>
<keyword evidence="5" id="KW-0131">Cell cycle</keyword>
<dbReference type="OMA" id="FMAYRPS"/>
<evidence type="ECO:0000256" key="1">
    <source>
        <dbReference type="ARBA" id="ARBA00003222"/>
    </source>
</evidence>
<dbReference type="InterPro" id="IPR004367">
    <property type="entry name" value="Cyclin_C-dom"/>
</dbReference>
<dbReference type="Proteomes" id="UP000261620">
    <property type="component" value="Unplaced"/>
</dbReference>
<name>A0A3Q3WUW4_MOLML</name>
<protein>
    <recommendedName>
        <fullName evidence="7">G2/mitotic-specific cyclin-B2</fullName>
    </recommendedName>
</protein>
<evidence type="ECO:0000259" key="10">
    <source>
        <dbReference type="SMART" id="SM00385"/>
    </source>
</evidence>
<evidence type="ECO:0000313" key="12">
    <source>
        <dbReference type="Ensembl" id="ENSMMOP00000019188.1"/>
    </source>
</evidence>
<dbReference type="CDD" id="cd20508">
    <property type="entry name" value="CYCLIN_CCNB3_rpt1"/>
    <property type="match status" value="1"/>
</dbReference>
<feature type="domain" description="Cyclin-like" evidence="10">
    <location>
        <begin position="146"/>
        <end position="230"/>
    </location>
</feature>
<dbReference type="Ensembl" id="ENSMMOT00000019508.1">
    <property type="protein sequence ID" value="ENSMMOP00000019188.1"/>
    <property type="gene ID" value="ENSMMOG00000014528.1"/>
</dbReference>
<evidence type="ECO:0000256" key="2">
    <source>
        <dbReference type="ARBA" id="ARBA00006955"/>
    </source>
</evidence>
<dbReference type="InterPro" id="IPR039361">
    <property type="entry name" value="Cyclin"/>
</dbReference>
<dbReference type="PIRSF" id="PIRSF001771">
    <property type="entry name" value="Cyclin_A_B_D_E"/>
    <property type="match status" value="1"/>
</dbReference>
<evidence type="ECO:0000256" key="7">
    <source>
        <dbReference type="ARBA" id="ARBA00040980"/>
    </source>
</evidence>
<dbReference type="SMART" id="SM01332">
    <property type="entry name" value="Cyclin_C"/>
    <property type="match status" value="1"/>
</dbReference>
<feature type="region of interest" description="Disordered" evidence="9">
    <location>
        <begin position="1"/>
        <end position="44"/>
    </location>
</feature>